<accession>A0A8J2K600</accession>
<evidence type="ECO:0000313" key="1">
    <source>
        <dbReference type="EMBL" id="CAG7719978.1"/>
    </source>
</evidence>
<keyword evidence="2" id="KW-1185">Reference proteome</keyword>
<organism evidence="1 2">
    <name type="scientific">Allacma fusca</name>
    <dbReference type="NCBI Taxonomy" id="39272"/>
    <lineage>
        <taxon>Eukaryota</taxon>
        <taxon>Metazoa</taxon>
        <taxon>Ecdysozoa</taxon>
        <taxon>Arthropoda</taxon>
        <taxon>Hexapoda</taxon>
        <taxon>Collembola</taxon>
        <taxon>Symphypleona</taxon>
        <taxon>Sminthuridae</taxon>
        <taxon>Allacma</taxon>
    </lineage>
</organism>
<reference evidence="1" key="1">
    <citation type="submission" date="2021-06" db="EMBL/GenBank/DDBJ databases">
        <authorList>
            <person name="Hodson N. C."/>
            <person name="Mongue J. A."/>
            <person name="Jaron S. K."/>
        </authorList>
    </citation>
    <scope>NUCLEOTIDE SEQUENCE</scope>
</reference>
<dbReference type="AlphaFoldDB" id="A0A8J2K600"/>
<comment type="caution">
    <text evidence="1">The sequence shown here is derived from an EMBL/GenBank/DDBJ whole genome shotgun (WGS) entry which is preliminary data.</text>
</comment>
<protein>
    <submittedName>
        <fullName evidence="1">Uncharacterized protein</fullName>
    </submittedName>
</protein>
<dbReference type="EMBL" id="CAJVCH010066092">
    <property type="protein sequence ID" value="CAG7719978.1"/>
    <property type="molecule type" value="Genomic_DNA"/>
</dbReference>
<dbReference type="Proteomes" id="UP000708208">
    <property type="component" value="Unassembled WGS sequence"/>
</dbReference>
<name>A0A8J2K600_9HEXA</name>
<proteinExistence type="predicted"/>
<gene>
    <name evidence="1" type="ORF">AFUS01_LOCUS9272</name>
</gene>
<feature type="non-terminal residue" evidence="1">
    <location>
        <position position="1"/>
    </location>
</feature>
<sequence>QPSHFVKRTTFVEHTYIQNTTSTN</sequence>
<evidence type="ECO:0000313" key="2">
    <source>
        <dbReference type="Proteomes" id="UP000708208"/>
    </source>
</evidence>